<dbReference type="PROSITE" id="PS50943">
    <property type="entry name" value="HTH_CROC1"/>
    <property type="match status" value="1"/>
</dbReference>
<gene>
    <name evidence="2" type="ORF">AOC33_03470</name>
</gene>
<name>A0A229FVW8_9BURK</name>
<dbReference type="GO" id="GO:0003677">
    <property type="term" value="F:DNA binding"/>
    <property type="evidence" value="ECO:0007669"/>
    <property type="project" value="InterPro"/>
</dbReference>
<dbReference type="InterPro" id="IPR010982">
    <property type="entry name" value="Lambda_DNA-bd_dom_sf"/>
</dbReference>
<dbReference type="SUPFAM" id="SSF47413">
    <property type="entry name" value="lambda repressor-like DNA-binding domains"/>
    <property type="match status" value="1"/>
</dbReference>
<protein>
    <recommendedName>
        <fullName evidence="1">HTH cro/C1-type domain-containing protein</fullName>
    </recommendedName>
</protein>
<evidence type="ECO:0000313" key="3">
    <source>
        <dbReference type="Proteomes" id="UP000215188"/>
    </source>
</evidence>
<dbReference type="Pfam" id="PF01381">
    <property type="entry name" value="HTH_3"/>
    <property type="match status" value="1"/>
</dbReference>
<dbReference type="Gene3D" id="1.10.260.40">
    <property type="entry name" value="lambda repressor-like DNA-binding domains"/>
    <property type="match status" value="1"/>
</dbReference>
<dbReference type="InterPro" id="IPR001387">
    <property type="entry name" value="Cro/C1-type_HTH"/>
</dbReference>
<comment type="caution">
    <text evidence="2">The sequence shown here is derived from an EMBL/GenBank/DDBJ whole genome shotgun (WGS) entry which is preliminary data.</text>
</comment>
<proteinExistence type="predicted"/>
<evidence type="ECO:0000313" key="2">
    <source>
        <dbReference type="EMBL" id="OXL16151.1"/>
    </source>
</evidence>
<dbReference type="RefSeq" id="WP_089515180.1">
    <property type="nucleotide sequence ID" value="NZ_NJGG01000001.1"/>
</dbReference>
<dbReference type="EMBL" id="NJGG01000001">
    <property type="protein sequence ID" value="OXL16151.1"/>
    <property type="molecule type" value="Genomic_DNA"/>
</dbReference>
<dbReference type="AlphaFoldDB" id="A0A229FVW8"/>
<organism evidence="2 3">
    <name type="scientific">Polynucleobacter cosmopolitanus</name>
    <dbReference type="NCBI Taxonomy" id="351345"/>
    <lineage>
        <taxon>Bacteria</taxon>
        <taxon>Pseudomonadati</taxon>
        <taxon>Pseudomonadota</taxon>
        <taxon>Betaproteobacteria</taxon>
        <taxon>Burkholderiales</taxon>
        <taxon>Burkholderiaceae</taxon>
        <taxon>Polynucleobacter</taxon>
    </lineage>
</organism>
<reference evidence="2 3" key="1">
    <citation type="submission" date="2017-06" db="EMBL/GenBank/DDBJ databases">
        <title>Reclassification of a Polynucleobacter cosmopolitanus strain isolated from tropical Lake Victoria as Polynucleobacter victoriensis comb. nov.</title>
        <authorList>
            <person name="Hahn M.W."/>
        </authorList>
    </citation>
    <scope>NUCLEOTIDE SEQUENCE [LARGE SCALE GENOMIC DNA]</scope>
    <source>
        <strain evidence="2 3">MWH-MoIso2</strain>
    </source>
</reference>
<keyword evidence="3" id="KW-1185">Reference proteome</keyword>
<accession>A0A229FVW8</accession>
<evidence type="ECO:0000259" key="1">
    <source>
        <dbReference type="PROSITE" id="PS50943"/>
    </source>
</evidence>
<feature type="domain" description="HTH cro/C1-type" evidence="1">
    <location>
        <begin position="15"/>
        <end position="68"/>
    </location>
</feature>
<dbReference type="CDD" id="cd00093">
    <property type="entry name" value="HTH_XRE"/>
    <property type="match status" value="1"/>
</dbReference>
<dbReference type="SMART" id="SM00530">
    <property type="entry name" value="HTH_XRE"/>
    <property type="match status" value="1"/>
</dbReference>
<dbReference type="OrthoDB" id="6897133at2"/>
<sequence>MSQSLQKAEQIGSLLREKRKSMGLTQDELAQQVEVRRQTLADLEVGKNVGSHLLIKVMEHLEVGFDLLTSNSNQKAVTSYPQSIREEAQIYEVSDKFDYPYDWSNPGHLPDDVLIMKVLKRLRFADIVRLCKRFGVERIDEEIKSDFYEDVREDLEEIMETIHEAYARKIA</sequence>
<dbReference type="Proteomes" id="UP000215188">
    <property type="component" value="Unassembled WGS sequence"/>
</dbReference>